<gene>
    <name evidence="2" type="ORF">B0H16DRAFT_1469646</name>
</gene>
<accession>A0AAD7MSP4</accession>
<proteinExistence type="predicted"/>
<feature type="region of interest" description="Disordered" evidence="1">
    <location>
        <begin position="1"/>
        <end position="47"/>
    </location>
</feature>
<evidence type="ECO:0000313" key="3">
    <source>
        <dbReference type="Proteomes" id="UP001215598"/>
    </source>
</evidence>
<protein>
    <submittedName>
        <fullName evidence="2">Uncharacterized protein</fullName>
    </submittedName>
</protein>
<evidence type="ECO:0000256" key="1">
    <source>
        <dbReference type="SAM" id="MobiDB-lite"/>
    </source>
</evidence>
<dbReference type="AlphaFoldDB" id="A0AAD7MSP4"/>
<reference evidence="2" key="1">
    <citation type="submission" date="2023-03" db="EMBL/GenBank/DDBJ databases">
        <title>Massive genome expansion in bonnet fungi (Mycena s.s.) driven by repeated elements and novel gene families across ecological guilds.</title>
        <authorList>
            <consortium name="Lawrence Berkeley National Laboratory"/>
            <person name="Harder C.B."/>
            <person name="Miyauchi S."/>
            <person name="Viragh M."/>
            <person name="Kuo A."/>
            <person name="Thoen E."/>
            <person name="Andreopoulos B."/>
            <person name="Lu D."/>
            <person name="Skrede I."/>
            <person name="Drula E."/>
            <person name="Henrissat B."/>
            <person name="Morin E."/>
            <person name="Kohler A."/>
            <person name="Barry K."/>
            <person name="LaButti K."/>
            <person name="Morin E."/>
            <person name="Salamov A."/>
            <person name="Lipzen A."/>
            <person name="Mereny Z."/>
            <person name="Hegedus B."/>
            <person name="Baldrian P."/>
            <person name="Stursova M."/>
            <person name="Weitz H."/>
            <person name="Taylor A."/>
            <person name="Grigoriev I.V."/>
            <person name="Nagy L.G."/>
            <person name="Martin F."/>
            <person name="Kauserud H."/>
        </authorList>
    </citation>
    <scope>NUCLEOTIDE SEQUENCE</scope>
    <source>
        <strain evidence="2">CBHHK182m</strain>
    </source>
</reference>
<organism evidence="2 3">
    <name type="scientific">Mycena metata</name>
    <dbReference type="NCBI Taxonomy" id="1033252"/>
    <lineage>
        <taxon>Eukaryota</taxon>
        <taxon>Fungi</taxon>
        <taxon>Dikarya</taxon>
        <taxon>Basidiomycota</taxon>
        <taxon>Agaricomycotina</taxon>
        <taxon>Agaricomycetes</taxon>
        <taxon>Agaricomycetidae</taxon>
        <taxon>Agaricales</taxon>
        <taxon>Marasmiineae</taxon>
        <taxon>Mycenaceae</taxon>
        <taxon>Mycena</taxon>
    </lineage>
</organism>
<keyword evidence="3" id="KW-1185">Reference proteome</keyword>
<name>A0AAD7MSP4_9AGAR</name>
<sequence>MPAGGSPNRCDSNRDEDAGVFLARGGNDPGPSSIEASCRPGAHGEGQHLHDPIQRLCGQGVQADIYFGTPAGRVSVKWNVDVPDQVVNNGIQEGDVDGELSTPAIHGVELDDEGVWAMCTANVLEGAYWPQSESGVWRREYSSKAPIQAREAVAWTDERRSRVQECTGKAIGVVGIGTSKALRSDGNVSEEYRMNLNDIHASESEQAWVAKDRWEARGCVNGVAMPGGFRTHTLAVERKGICWRSATGYWVEGGRYMSVRVGIQTTPAILCARNGAAEEGGITKQIVRRSLQSWRIKIPAWWERNLDTRRGRGVTVLIQIEGAHKGRAAVAEGIAQSQVMWSPEAEGQHKERDGGERVVLVQGQE</sequence>
<dbReference type="EMBL" id="JARKIB010000160">
    <property type="protein sequence ID" value="KAJ7730300.1"/>
    <property type="molecule type" value="Genomic_DNA"/>
</dbReference>
<evidence type="ECO:0000313" key="2">
    <source>
        <dbReference type="EMBL" id="KAJ7730300.1"/>
    </source>
</evidence>
<comment type="caution">
    <text evidence="2">The sequence shown here is derived from an EMBL/GenBank/DDBJ whole genome shotgun (WGS) entry which is preliminary data.</text>
</comment>
<dbReference type="Proteomes" id="UP001215598">
    <property type="component" value="Unassembled WGS sequence"/>
</dbReference>